<protein>
    <submittedName>
        <fullName evidence="1">Uncharacterized protein</fullName>
    </submittedName>
</protein>
<dbReference type="EMBL" id="GBRH01252315">
    <property type="protein sequence ID" value="JAD45580.1"/>
    <property type="molecule type" value="Transcribed_RNA"/>
</dbReference>
<name>A0A0A9A9B4_ARUDO</name>
<accession>A0A0A9A9B4</accession>
<proteinExistence type="predicted"/>
<evidence type="ECO:0000313" key="1">
    <source>
        <dbReference type="EMBL" id="JAD45580.1"/>
    </source>
</evidence>
<reference evidence="1" key="2">
    <citation type="journal article" date="2015" name="Data Brief">
        <title>Shoot transcriptome of the giant reed, Arundo donax.</title>
        <authorList>
            <person name="Barrero R.A."/>
            <person name="Guerrero F.D."/>
            <person name="Moolhuijzen P."/>
            <person name="Goolsby J.A."/>
            <person name="Tidwell J."/>
            <person name="Bellgard S.E."/>
            <person name="Bellgard M.I."/>
        </authorList>
    </citation>
    <scope>NUCLEOTIDE SEQUENCE</scope>
    <source>
        <tissue evidence="1">Shoot tissue taken approximately 20 cm above the soil surface</tissue>
    </source>
</reference>
<organism evidence="1">
    <name type="scientific">Arundo donax</name>
    <name type="common">Giant reed</name>
    <name type="synonym">Donax arundinaceus</name>
    <dbReference type="NCBI Taxonomy" id="35708"/>
    <lineage>
        <taxon>Eukaryota</taxon>
        <taxon>Viridiplantae</taxon>
        <taxon>Streptophyta</taxon>
        <taxon>Embryophyta</taxon>
        <taxon>Tracheophyta</taxon>
        <taxon>Spermatophyta</taxon>
        <taxon>Magnoliopsida</taxon>
        <taxon>Liliopsida</taxon>
        <taxon>Poales</taxon>
        <taxon>Poaceae</taxon>
        <taxon>PACMAD clade</taxon>
        <taxon>Arundinoideae</taxon>
        <taxon>Arundineae</taxon>
        <taxon>Arundo</taxon>
    </lineage>
</organism>
<reference evidence="1" key="1">
    <citation type="submission" date="2014-09" db="EMBL/GenBank/DDBJ databases">
        <authorList>
            <person name="Magalhaes I.L.F."/>
            <person name="Oliveira U."/>
            <person name="Santos F.R."/>
            <person name="Vidigal T.H.D.A."/>
            <person name="Brescovit A.D."/>
            <person name="Santos A.J."/>
        </authorList>
    </citation>
    <scope>NUCLEOTIDE SEQUENCE</scope>
    <source>
        <tissue evidence="1">Shoot tissue taken approximately 20 cm above the soil surface</tissue>
    </source>
</reference>
<sequence length="86" mass="9587">MEVIHNNPNCECSLYVRNPCLICQGLLHCSLAYSSLGDCSMKSRGKVRNALTMNPPIIPKQSACSIPNLSVHCYRKEGPNLRRNLN</sequence>
<dbReference type="AlphaFoldDB" id="A0A0A9A9B4"/>